<dbReference type="AlphaFoldDB" id="A0A2P6Q845"/>
<protein>
    <submittedName>
        <fullName evidence="5">Putative geranylgeranyl diphosphate synthase</fullName>
        <ecNumber evidence="5">2.5.1.29</ecNumber>
    </submittedName>
</protein>
<comment type="cofactor">
    <cofactor evidence="1">
        <name>Mg(2+)</name>
        <dbReference type="ChEBI" id="CHEBI:18420"/>
    </cofactor>
</comment>
<keyword evidence="6" id="KW-1185">Reference proteome</keyword>
<dbReference type="PANTHER" id="PTHR43281">
    <property type="entry name" value="FARNESYL DIPHOSPHATE SYNTHASE"/>
    <property type="match status" value="1"/>
</dbReference>
<dbReference type="SUPFAM" id="SSF48576">
    <property type="entry name" value="Terpenoid synthases"/>
    <property type="match status" value="1"/>
</dbReference>
<dbReference type="InterPro" id="IPR033749">
    <property type="entry name" value="Polyprenyl_synt_CS"/>
</dbReference>
<dbReference type="GO" id="GO:0005737">
    <property type="term" value="C:cytoplasm"/>
    <property type="evidence" value="ECO:0007669"/>
    <property type="project" value="UniProtKB-ARBA"/>
</dbReference>
<dbReference type="InterPro" id="IPR008949">
    <property type="entry name" value="Isoprenoid_synthase_dom_sf"/>
</dbReference>
<dbReference type="STRING" id="74649.A0A2P6Q845"/>
<sequence>MPAACAVKMIHTMLLIHDDLPCMDNDDLRRGKPTNHKVFGEDVAVLAGEALLSFAVEHLALSTVGIEPSRIVRALEELARSIGLEGLVAGFVMDIHSEGLSDVGLEHLEYIHLHKIVALLEWKKKIKRKA</sequence>
<dbReference type="PANTHER" id="PTHR43281:SF24">
    <property type="entry name" value="OS07G0580900 PROTEIN"/>
    <property type="match status" value="1"/>
</dbReference>
<evidence type="ECO:0000256" key="3">
    <source>
        <dbReference type="ARBA" id="ARBA00022723"/>
    </source>
</evidence>
<evidence type="ECO:0000256" key="4">
    <source>
        <dbReference type="ARBA" id="ARBA00022842"/>
    </source>
</evidence>
<gene>
    <name evidence="5" type="ORF">RchiOBHm_Chr5g0023661</name>
</gene>
<dbReference type="EMBL" id="PDCK01000043">
    <property type="protein sequence ID" value="PRQ30352.1"/>
    <property type="molecule type" value="Genomic_DNA"/>
</dbReference>
<keyword evidence="3" id="KW-0479">Metal-binding</keyword>
<keyword evidence="5" id="KW-0808">Transferase</keyword>
<keyword evidence="4" id="KW-0460">Magnesium</keyword>
<dbReference type="Pfam" id="PF00348">
    <property type="entry name" value="polyprenyl_synt"/>
    <property type="match status" value="1"/>
</dbReference>
<dbReference type="GO" id="GO:0046872">
    <property type="term" value="F:metal ion binding"/>
    <property type="evidence" value="ECO:0007669"/>
    <property type="project" value="UniProtKB-KW"/>
</dbReference>
<dbReference type="GO" id="GO:0008299">
    <property type="term" value="P:isoprenoid biosynthetic process"/>
    <property type="evidence" value="ECO:0007669"/>
    <property type="project" value="InterPro"/>
</dbReference>
<dbReference type="InterPro" id="IPR000092">
    <property type="entry name" value="Polyprenyl_synt"/>
</dbReference>
<dbReference type="PROSITE" id="PS00723">
    <property type="entry name" value="POLYPRENYL_SYNTHASE_1"/>
    <property type="match status" value="1"/>
</dbReference>
<reference evidence="5 6" key="1">
    <citation type="journal article" date="2018" name="Nat. Genet.">
        <title>The Rosa genome provides new insights in the design of modern roses.</title>
        <authorList>
            <person name="Bendahmane M."/>
        </authorList>
    </citation>
    <scope>NUCLEOTIDE SEQUENCE [LARGE SCALE GENOMIC DNA]</scope>
    <source>
        <strain evidence="6">cv. Old Blush</strain>
    </source>
</reference>
<evidence type="ECO:0000313" key="5">
    <source>
        <dbReference type="EMBL" id="PRQ30352.1"/>
    </source>
</evidence>
<organism evidence="5 6">
    <name type="scientific">Rosa chinensis</name>
    <name type="common">China rose</name>
    <dbReference type="NCBI Taxonomy" id="74649"/>
    <lineage>
        <taxon>Eukaryota</taxon>
        <taxon>Viridiplantae</taxon>
        <taxon>Streptophyta</taxon>
        <taxon>Embryophyta</taxon>
        <taxon>Tracheophyta</taxon>
        <taxon>Spermatophyta</taxon>
        <taxon>Magnoliopsida</taxon>
        <taxon>eudicotyledons</taxon>
        <taxon>Gunneridae</taxon>
        <taxon>Pentapetalae</taxon>
        <taxon>rosids</taxon>
        <taxon>fabids</taxon>
        <taxon>Rosales</taxon>
        <taxon>Rosaceae</taxon>
        <taxon>Rosoideae</taxon>
        <taxon>Rosoideae incertae sedis</taxon>
        <taxon>Rosa</taxon>
    </lineage>
</organism>
<proteinExistence type="inferred from homology"/>
<dbReference type="Gramene" id="PRQ30352">
    <property type="protein sequence ID" value="PRQ30352"/>
    <property type="gene ID" value="RchiOBHm_Chr5g0023661"/>
</dbReference>
<name>A0A2P6Q845_ROSCH</name>
<evidence type="ECO:0000256" key="1">
    <source>
        <dbReference type="ARBA" id="ARBA00001946"/>
    </source>
</evidence>
<dbReference type="Proteomes" id="UP000238479">
    <property type="component" value="Chromosome 5"/>
</dbReference>
<evidence type="ECO:0000313" key="6">
    <source>
        <dbReference type="Proteomes" id="UP000238479"/>
    </source>
</evidence>
<accession>A0A2P6Q845</accession>
<dbReference type="GO" id="GO:0004311">
    <property type="term" value="F:geranylgeranyl diphosphate synthase activity"/>
    <property type="evidence" value="ECO:0007669"/>
    <property type="project" value="UniProtKB-EC"/>
</dbReference>
<comment type="similarity">
    <text evidence="2">Belongs to the FPP/GGPP synthase family.</text>
</comment>
<dbReference type="EC" id="2.5.1.29" evidence="5"/>
<evidence type="ECO:0000256" key="2">
    <source>
        <dbReference type="ARBA" id="ARBA00006706"/>
    </source>
</evidence>
<dbReference type="Gene3D" id="1.10.600.10">
    <property type="entry name" value="Farnesyl Diphosphate Synthase"/>
    <property type="match status" value="1"/>
</dbReference>
<comment type="caution">
    <text evidence="5">The sequence shown here is derived from an EMBL/GenBank/DDBJ whole genome shotgun (WGS) entry which is preliminary data.</text>
</comment>